<dbReference type="AlphaFoldDB" id="A0A0S2KKG7"/>
<sequence>MEHFQFAQHIVAICKESKIEKLVSVLPPLEAALAAEDKALNQSRMEEATEELRTLDKNRDKAYKALQLLVELNLNSDNPGLLAAANEINRVLRTYPGILHANYDKATGLIKNLIADLREAKTVAIINKVGGVPYVNRLDKANKDFDTRYRSRLKSAIPSGTFDIRKLRAATDIALDAVFIRIDALNDLEPTTAGLAELITQYNALVDKKRKLLAKRVGTGKAAKLKRMEKYTELLKPLIPALEKEMGLEEKSLSFFEKTKGTGKNRLYFLSTKDEKRQVWVHIVKTKEGMDKLVLVDINLTPKPSIPTTDQQE</sequence>
<name>A0A0S2KKG7_9BACT</name>
<dbReference type="eggNOG" id="ENOG5031Z76">
    <property type="taxonomic scope" value="Bacteria"/>
</dbReference>
<protein>
    <submittedName>
        <fullName evidence="2">Uncharacterized protein</fullName>
    </submittedName>
</protein>
<reference evidence="3" key="1">
    <citation type="submission" date="2015-11" db="EMBL/GenBank/DDBJ databases">
        <authorList>
            <person name="Holder M.E."/>
            <person name="Ajami N.J."/>
            <person name="Petrosino J.F."/>
        </authorList>
    </citation>
    <scope>NUCLEOTIDE SEQUENCE [LARGE SCALE GENOMIC DNA]</scope>
    <source>
        <strain evidence="3">F0113</strain>
    </source>
</reference>
<evidence type="ECO:0000313" key="3">
    <source>
        <dbReference type="Proteomes" id="UP000056252"/>
    </source>
</evidence>
<gene>
    <name evidence="2" type="ORF">AS203_06645</name>
</gene>
<dbReference type="EMBL" id="CP013195">
    <property type="protein sequence ID" value="ALO48794.1"/>
    <property type="molecule type" value="Genomic_DNA"/>
</dbReference>
<accession>A0A0S2KKG7</accession>
<dbReference type="InterPro" id="IPR046228">
    <property type="entry name" value="DUF6261"/>
</dbReference>
<feature type="coiled-coil region" evidence="1">
    <location>
        <begin position="38"/>
        <end position="65"/>
    </location>
</feature>
<dbReference type="Pfam" id="PF19775">
    <property type="entry name" value="DUF6261"/>
    <property type="match status" value="1"/>
</dbReference>
<dbReference type="KEGG" id="peo:AS203_06645"/>
<evidence type="ECO:0000256" key="1">
    <source>
        <dbReference type="SAM" id="Coils"/>
    </source>
</evidence>
<dbReference type="STRING" id="76123.AS203_06645"/>
<organism evidence="2 3">
    <name type="scientific">Hoylesella enoeca</name>
    <dbReference type="NCBI Taxonomy" id="76123"/>
    <lineage>
        <taxon>Bacteria</taxon>
        <taxon>Pseudomonadati</taxon>
        <taxon>Bacteroidota</taxon>
        <taxon>Bacteroidia</taxon>
        <taxon>Bacteroidales</taxon>
        <taxon>Prevotellaceae</taxon>
        <taxon>Hoylesella</taxon>
    </lineage>
</organism>
<keyword evidence="3" id="KW-1185">Reference proteome</keyword>
<dbReference type="Proteomes" id="UP000056252">
    <property type="component" value="Chromosome"/>
</dbReference>
<keyword evidence="1" id="KW-0175">Coiled coil</keyword>
<evidence type="ECO:0000313" key="2">
    <source>
        <dbReference type="EMBL" id="ALO48794.1"/>
    </source>
</evidence>
<proteinExistence type="predicted"/>